<keyword evidence="3" id="KW-0862">Zinc</keyword>
<evidence type="ECO:0000256" key="3">
    <source>
        <dbReference type="ARBA" id="ARBA00022833"/>
    </source>
</evidence>
<comment type="caution">
    <text evidence="6">The sequence shown here is derived from an EMBL/GenBank/DDBJ whole genome shotgun (WGS) entry which is preliminary data.</text>
</comment>
<keyword evidence="2" id="KW-0863">Zinc-finger</keyword>
<sequence>MAIVLARVGMEYWRKPPSGYVCHGCNVPRHFIQHCPTNGDPNYDIKKVKPPRSSVGVLKTNEAAFLKEGHNKQNLGFGTNSSSEHGVSAHNPPAKIPFPSESVSSLPP</sequence>
<keyword evidence="1" id="KW-0479">Metal-binding</keyword>
<evidence type="ECO:0000256" key="4">
    <source>
        <dbReference type="SAM" id="MobiDB-lite"/>
    </source>
</evidence>
<dbReference type="Gene3D" id="4.10.60.10">
    <property type="entry name" value="Zinc finger, CCHC-type"/>
    <property type="match status" value="1"/>
</dbReference>
<dbReference type="Pfam" id="PF13696">
    <property type="entry name" value="zf-CCHC_2"/>
    <property type="match status" value="1"/>
</dbReference>
<keyword evidence="7" id="KW-1185">Reference proteome</keyword>
<dbReference type="InterPro" id="IPR025829">
    <property type="entry name" value="Zn_knuckle_CX2CX3GHX4C"/>
</dbReference>
<dbReference type="EMBL" id="JACEIK010002007">
    <property type="protein sequence ID" value="MCD9558393.1"/>
    <property type="molecule type" value="Genomic_DNA"/>
</dbReference>
<proteinExistence type="predicted"/>
<reference evidence="6 7" key="1">
    <citation type="journal article" date="2021" name="BMC Genomics">
        <title>Datura genome reveals duplications of psychoactive alkaloid biosynthetic genes and high mutation rate following tissue culture.</title>
        <authorList>
            <person name="Rajewski A."/>
            <person name="Carter-House D."/>
            <person name="Stajich J."/>
            <person name="Litt A."/>
        </authorList>
    </citation>
    <scope>NUCLEOTIDE SEQUENCE [LARGE SCALE GENOMIC DNA]</scope>
    <source>
        <strain evidence="6">AR-01</strain>
    </source>
</reference>
<feature type="region of interest" description="Disordered" evidence="4">
    <location>
        <begin position="69"/>
        <end position="108"/>
    </location>
</feature>
<evidence type="ECO:0000313" key="6">
    <source>
        <dbReference type="EMBL" id="MCD9558393.1"/>
    </source>
</evidence>
<evidence type="ECO:0000313" key="7">
    <source>
        <dbReference type="Proteomes" id="UP000823775"/>
    </source>
</evidence>
<protein>
    <submittedName>
        <fullName evidence="6">E3 ubiquitin-protein ligase rbbp6</fullName>
    </submittedName>
</protein>
<gene>
    <name evidence="6" type="primary">RBBP6_2</name>
    <name evidence="6" type="ORF">HAX54_015746</name>
</gene>
<accession>A0ABS8UJJ6</accession>
<dbReference type="Proteomes" id="UP000823775">
    <property type="component" value="Unassembled WGS sequence"/>
</dbReference>
<evidence type="ECO:0000256" key="1">
    <source>
        <dbReference type="ARBA" id="ARBA00022723"/>
    </source>
</evidence>
<organism evidence="6 7">
    <name type="scientific">Datura stramonium</name>
    <name type="common">Jimsonweed</name>
    <name type="synonym">Common thornapple</name>
    <dbReference type="NCBI Taxonomy" id="4076"/>
    <lineage>
        <taxon>Eukaryota</taxon>
        <taxon>Viridiplantae</taxon>
        <taxon>Streptophyta</taxon>
        <taxon>Embryophyta</taxon>
        <taxon>Tracheophyta</taxon>
        <taxon>Spermatophyta</taxon>
        <taxon>Magnoliopsida</taxon>
        <taxon>eudicotyledons</taxon>
        <taxon>Gunneridae</taxon>
        <taxon>Pentapetalae</taxon>
        <taxon>asterids</taxon>
        <taxon>lamiids</taxon>
        <taxon>Solanales</taxon>
        <taxon>Solanaceae</taxon>
        <taxon>Solanoideae</taxon>
        <taxon>Datureae</taxon>
        <taxon>Datura</taxon>
    </lineage>
</organism>
<evidence type="ECO:0000256" key="2">
    <source>
        <dbReference type="ARBA" id="ARBA00022771"/>
    </source>
</evidence>
<name>A0ABS8UJJ6_DATST</name>
<feature type="domain" description="Zinc knuckle CX2CX3GHX4C" evidence="5">
    <location>
        <begin position="17"/>
        <end position="37"/>
    </location>
</feature>
<feature type="compositionally biased region" description="Polar residues" evidence="4">
    <location>
        <begin position="72"/>
        <end position="85"/>
    </location>
</feature>
<evidence type="ECO:0000259" key="5">
    <source>
        <dbReference type="Pfam" id="PF13696"/>
    </source>
</evidence>